<keyword evidence="6" id="KW-0479">Metal-binding</keyword>
<feature type="repeat" description="CSPG" evidence="19">
    <location>
        <begin position="771"/>
        <end position="862"/>
    </location>
</feature>
<feature type="repeat" description="CSPG" evidence="19">
    <location>
        <begin position="516"/>
        <end position="610"/>
    </location>
</feature>
<feature type="repeat" description="CSPG" evidence="19">
    <location>
        <begin position="1140"/>
        <end position="1248"/>
    </location>
</feature>
<dbReference type="RefSeq" id="XP_054842953.1">
    <property type="nucleotide sequence ID" value="XM_054986978.1"/>
</dbReference>
<evidence type="ECO:0000256" key="2">
    <source>
        <dbReference type="ARBA" id="ARBA00005529"/>
    </source>
</evidence>
<dbReference type="GO" id="GO:0005604">
    <property type="term" value="C:basement membrane"/>
    <property type="evidence" value="ECO:0007669"/>
    <property type="project" value="UniProtKB-SubCell"/>
</dbReference>
<evidence type="ECO:0000256" key="13">
    <source>
        <dbReference type="ARBA" id="ARBA00023157"/>
    </source>
</evidence>
<evidence type="ECO:0000256" key="16">
    <source>
        <dbReference type="ARBA" id="ARBA00065340"/>
    </source>
</evidence>
<keyword evidence="9" id="KW-0677">Repeat</keyword>
<evidence type="ECO:0000256" key="21">
    <source>
        <dbReference type="SAM" id="SignalP"/>
    </source>
</evidence>
<dbReference type="CTD" id="158326"/>
<keyword evidence="11" id="KW-0084">Basement membrane</keyword>
<evidence type="ECO:0000313" key="24">
    <source>
        <dbReference type="RefSeq" id="XP_054842953.1"/>
    </source>
</evidence>
<dbReference type="PROSITE" id="PS51854">
    <property type="entry name" value="CSPG"/>
    <property type="match status" value="12"/>
</dbReference>
<dbReference type="Gene3D" id="3.10.100.10">
    <property type="entry name" value="Mannose-Binding Protein A, subunit A"/>
    <property type="match status" value="1"/>
</dbReference>
<evidence type="ECO:0000256" key="20">
    <source>
        <dbReference type="SAM" id="MobiDB-lite"/>
    </source>
</evidence>
<dbReference type="GO" id="GO:0030246">
    <property type="term" value="F:carbohydrate binding"/>
    <property type="evidence" value="ECO:0007669"/>
    <property type="project" value="UniProtKB-KW"/>
</dbReference>
<proteinExistence type="inferred from homology"/>
<comment type="subunit">
    <text evidence="16">Interacts with FREM2.</text>
</comment>
<evidence type="ECO:0000256" key="9">
    <source>
        <dbReference type="ARBA" id="ARBA00022737"/>
    </source>
</evidence>
<feature type="repeat" description="CSPG" evidence="19">
    <location>
        <begin position="1387"/>
        <end position="1479"/>
    </location>
</feature>
<feature type="region of interest" description="Disordered" evidence="20">
    <location>
        <begin position="1954"/>
        <end position="1987"/>
    </location>
</feature>
<organism evidence="23 24">
    <name type="scientific">Eublepharis macularius</name>
    <name type="common">Leopard gecko</name>
    <name type="synonym">Cyrtodactylus macularius</name>
    <dbReference type="NCBI Taxonomy" id="481883"/>
    <lineage>
        <taxon>Eukaryota</taxon>
        <taxon>Metazoa</taxon>
        <taxon>Chordata</taxon>
        <taxon>Craniata</taxon>
        <taxon>Vertebrata</taxon>
        <taxon>Euteleostomi</taxon>
        <taxon>Lepidosauria</taxon>
        <taxon>Squamata</taxon>
        <taxon>Bifurcata</taxon>
        <taxon>Gekkota</taxon>
        <taxon>Eublepharidae</taxon>
        <taxon>Eublepharinae</taxon>
        <taxon>Eublepharis</taxon>
    </lineage>
</organism>
<comment type="subcellular location">
    <subcellularLocation>
        <location evidence="1">Secreted</location>
        <location evidence="1">Extracellular space</location>
        <location evidence="1">Extracellular matrix</location>
        <location evidence="1">Basement membrane</location>
    </subcellularLocation>
</comment>
<evidence type="ECO:0000256" key="15">
    <source>
        <dbReference type="ARBA" id="ARBA00058451"/>
    </source>
</evidence>
<feature type="compositionally biased region" description="Polar residues" evidence="20">
    <location>
        <begin position="1956"/>
        <end position="1971"/>
    </location>
</feature>
<dbReference type="Gene3D" id="2.60.40.2030">
    <property type="match status" value="1"/>
</dbReference>
<dbReference type="InterPro" id="IPR001304">
    <property type="entry name" value="C-type_lectin-like"/>
</dbReference>
<keyword evidence="12" id="KW-0130">Cell adhesion</keyword>
<dbReference type="Pfam" id="PF00059">
    <property type="entry name" value="Lectin_C"/>
    <property type="match status" value="1"/>
</dbReference>
<dbReference type="FunFam" id="3.10.100.10:FF:000081">
    <property type="entry name" value="FRAS1 related extracellular matrix 1"/>
    <property type="match status" value="1"/>
</dbReference>
<dbReference type="GO" id="GO:0046872">
    <property type="term" value="F:metal ion binding"/>
    <property type="evidence" value="ECO:0007669"/>
    <property type="project" value="UniProtKB-KW"/>
</dbReference>
<evidence type="ECO:0000259" key="22">
    <source>
        <dbReference type="PROSITE" id="PS50041"/>
    </source>
</evidence>
<evidence type="ECO:0000256" key="1">
    <source>
        <dbReference type="ARBA" id="ARBA00004302"/>
    </source>
</evidence>
<keyword evidence="14" id="KW-0325">Glycoprotein</keyword>
<feature type="repeat" description="CSPG" evidence="19">
    <location>
        <begin position="1269"/>
        <end position="1366"/>
    </location>
</feature>
<keyword evidence="10" id="KW-0106">Calcium</keyword>
<evidence type="ECO:0000256" key="11">
    <source>
        <dbReference type="ARBA" id="ARBA00022869"/>
    </source>
</evidence>
<evidence type="ECO:0000256" key="8">
    <source>
        <dbReference type="ARBA" id="ARBA00022734"/>
    </source>
</evidence>
<keyword evidence="5" id="KW-0272">Extracellular matrix</keyword>
<keyword evidence="23" id="KW-1185">Reference proteome</keyword>
<dbReference type="InterPro" id="IPR016186">
    <property type="entry name" value="C-type_lectin-like/link_sf"/>
</dbReference>
<feature type="signal peptide" evidence="21">
    <location>
        <begin position="1"/>
        <end position="23"/>
    </location>
</feature>
<feature type="repeat" description="CSPG" evidence="19">
    <location>
        <begin position="289"/>
        <end position="385"/>
    </location>
</feature>
<feature type="repeat" description="CSPG" evidence="19">
    <location>
        <begin position="1622"/>
        <end position="1718"/>
    </location>
</feature>
<dbReference type="InterPro" id="IPR003644">
    <property type="entry name" value="Calx_beta"/>
</dbReference>
<feature type="domain" description="C-type lectin" evidence="22">
    <location>
        <begin position="2051"/>
        <end position="2156"/>
    </location>
</feature>
<accession>A0AA97JPS8</accession>
<dbReference type="InterPro" id="IPR051561">
    <property type="entry name" value="FRAS1_ECM"/>
</dbReference>
<dbReference type="InterPro" id="IPR039005">
    <property type="entry name" value="CSPG_rpt"/>
</dbReference>
<feature type="repeat" description="CSPG" evidence="19">
    <location>
        <begin position="1017"/>
        <end position="1119"/>
    </location>
</feature>
<dbReference type="PROSITE" id="PS50041">
    <property type="entry name" value="C_TYPE_LECTIN_2"/>
    <property type="match status" value="1"/>
</dbReference>
<evidence type="ECO:0000256" key="10">
    <source>
        <dbReference type="ARBA" id="ARBA00022837"/>
    </source>
</evidence>
<evidence type="ECO:0000256" key="12">
    <source>
        <dbReference type="ARBA" id="ARBA00022889"/>
    </source>
</evidence>
<feature type="repeat" description="CSPG" evidence="19">
    <location>
        <begin position="882"/>
        <end position="977"/>
    </location>
</feature>
<dbReference type="PANTHER" id="PTHR45739">
    <property type="entry name" value="MATRIX PROTEIN, PUTATIVE-RELATED"/>
    <property type="match status" value="1"/>
</dbReference>
<dbReference type="Proteomes" id="UP001190640">
    <property type="component" value="Chromosome 8"/>
</dbReference>
<dbReference type="Pfam" id="PF16184">
    <property type="entry name" value="Cadherin_3"/>
    <property type="match status" value="11"/>
</dbReference>
<evidence type="ECO:0000313" key="23">
    <source>
        <dbReference type="Proteomes" id="UP001190640"/>
    </source>
</evidence>
<sequence length="2170" mass="244244">MKALENSWLLLLFALNLRGICSSFVNVNHGVKVMKGQSVFLSQEDLQFSIPREKDTCKIEVVMNEPITQRVGKLTPQVFDCHFLPNEVKYTHNGCPILNEDRVMLRLYRFTETETFTELFILHVQLLEPDCNIIKMVPNALEVSEFHGLSNVINKNIITLSYNRKINLECTISLISLETFLPAHGQLVTREVNEEAPRGDQPQNFFPPFTRRCQNGSCNSSWKTIQNIRVTCEDFFLMSLRYQHLDPPSPNVDYIPIRLDLTDSRSKTIYKSEHAWLPVQIKGAISNQAPQAAFMAMFILEVDQFILSPLSTAILDAEDSETPKSLLVFNITKPPQEGFITHLQDHTKPVSSFTWNSLNDMLIAYQPPNSSHTERKNYEVEFEVHDILFEKSSPITVYISIRTTHTNAPRVSWNTGLDLLEGQSRPITWEQFQIVDNDDINGVRLVVVDGLKHGQLTLRGGKGFMFTVSDLKSGVVRYHHDDSDSTKDCIVFRIFDSRHNSRHRFPINILPKDDSPPFLISNTEIEVYEGQTILIQSSMLQATDMDSSDDYILFNITKTSLAGEIMKKPGPDLIGYPVTRFLQKDLFNGIIYYHHLGGEIFEDSIELVLCDSHDPPNFSEIQVVTVHIIPVDDQLPKEASGVSRHLLVKETEIAHLTKKHLNYIDMEAEERELIYTITSPPFFLSTHYHTDAGKLFMLDSIPKSNKDPAAPALTSFTQHAVNHMKVGYMPPLQDIGSEPQYIQFILSVSNQHGGTLSGISFNITILPVDNQAPEVFTSNLEVEEGGLCIITEGHVLVSDEDTKLENVRLVLLRPPLHGTVELDGIPMTQGDRLTCEDLHMSKVRYHHNGSETPQDNILFAATDGVNDFEFVLHVKVMPVNDEPPVIKADLIPFMQCPEGGAVFITSEYLHATDVDSDDMQLIFMLARHPKHGVVKTNGLAVDLFHQADVISGAVAYEHTNGEIGLTPLFDILTFVVSDGETGQDVNVCCYDGPPTPLHKSFPVYDINITIFPVDNQPPSIATGAMFVVDEGSSAAITVDHLYATDPDTNADDLQFVLASPPQFGYIENILPSPGFEKSNMGISIASFEMKNLKALCINYVQTRHRRIEPTKDHFIFYATDGKHRSMETPFYVLINPTNDEVPEFIARNITVQEGQMKELDPSVINVVDLDIPQDSLMFTVLQQPQHGFLVKGLYGNDIIHYKHAITSHQHHELLVHSFSMELLKDGMRLMYIHDDSDSLADGFAIQLSDGKHEVSKTISVEVIPVNDEKPMLRKKGEIEVNMGEVQIISSAVLLAEDKDTPRERIYYLFERVPENGHLQLKVGHNWVTLQNGMKCTQEDIDRNSVRYAHTGAIGSEEHDGFMFRLWDGDNKSPVMVFSITIKDMEKGNIAVFTRPLTVLNGDKGHLMTDVLLAVDGTEKPEEILYVITSPPEYGQIEYVHHPGIPITSFSQRDVASHAVCYAHNSKAAATRDMFRFVVSNGLRIKHGKFDIILEKVDQAFPTVAKNEGLRLIEGGMAFLSPDVLQLSDPDTAPQNLSFLLAQLPQYGQLYNRELELWQQSFSQQDVNNLNVAYRHGGGGSRIDRFTFVATDGVNEGFIVNGKVQAEPLAFIIQVDGAVKTSPEIVHLRCASDVELLKNGNYGIYITTRSLKASNCDIDDDQIIFRILRGPQYGYLQNITTGGFILEEFSQRDLKSKTIVYIIDPFWKGNSDNLEFQVTNPDGMSAAPQILELKWSKIEMQQDCYEVCENVESLPLKITRSGHVMESAFVLVKVNEMTAFAGKDFTLAPSKLVQFDPGMSTKMWNIAITYDGLEEDDEVFEVVLISPVNAVLGTRTKAQVKILDSKGGQCSSFHSSSQNTHNLWMKGILRPASSGSSSSSRHGAVHLEGIPLSSSKEMILQRRDKLTEIRSVNLSVSRLRAIGNGKTVHPSSIFTNDTGVFFKYHGMAALRVEDDNLSPNKNKMATESLTSQDEPKKNVVSPRKTEVPQADASVQVPKFYFPKSCTPHLKGLLHFEENTQKLFQCDGISWTLWNSTSKGNDLKTCPPGWSHHDGRCYVLITDPKVQWNVAARACKERYHGSLASVASKLHMQWLWEFSERRSFWIGLNDQRNPGQLEWNDGESVGFTNWRKGPPRLSKKRRNCVLVQQQGKWQRKECMKGKGHNYVCYRKL</sequence>
<dbReference type="GeneID" id="129334713"/>
<feature type="chain" id="PRO_5041651452" description="FRAS1-related extracellular matrix protein 1" evidence="21">
    <location>
        <begin position="24"/>
        <end position="2170"/>
    </location>
</feature>
<evidence type="ECO:0000256" key="14">
    <source>
        <dbReference type="ARBA" id="ARBA00023180"/>
    </source>
</evidence>
<gene>
    <name evidence="24" type="primary">FREM1</name>
</gene>
<dbReference type="InterPro" id="IPR038081">
    <property type="entry name" value="CalX-like_sf"/>
</dbReference>
<dbReference type="GO" id="GO:0007154">
    <property type="term" value="P:cell communication"/>
    <property type="evidence" value="ECO:0007669"/>
    <property type="project" value="InterPro"/>
</dbReference>
<keyword evidence="8" id="KW-0430">Lectin</keyword>
<feature type="repeat" description="CSPG" evidence="19">
    <location>
        <begin position="1500"/>
        <end position="1590"/>
    </location>
</feature>
<dbReference type="CDD" id="cd00037">
    <property type="entry name" value="CLECT"/>
    <property type="match status" value="1"/>
</dbReference>
<dbReference type="Pfam" id="PF19309">
    <property type="entry name" value="Frem_N"/>
    <property type="match status" value="1"/>
</dbReference>
<evidence type="ECO:0000256" key="19">
    <source>
        <dbReference type="PROSITE-ProRule" id="PRU01201"/>
    </source>
</evidence>
<dbReference type="InterPro" id="IPR016187">
    <property type="entry name" value="CTDL_fold"/>
</dbReference>
<feature type="repeat" description="CSPG" evidence="19">
    <location>
        <begin position="408"/>
        <end position="495"/>
    </location>
</feature>
<keyword evidence="13" id="KW-1015">Disulfide bond</keyword>
<dbReference type="SUPFAM" id="SSF141072">
    <property type="entry name" value="CalX-like"/>
    <property type="match status" value="1"/>
</dbReference>
<evidence type="ECO:0000256" key="17">
    <source>
        <dbReference type="ARBA" id="ARBA00074560"/>
    </source>
</evidence>
<dbReference type="GO" id="GO:0007155">
    <property type="term" value="P:cell adhesion"/>
    <property type="evidence" value="ECO:0007669"/>
    <property type="project" value="UniProtKB-KW"/>
</dbReference>
<comment type="similarity">
    <text evidence="2">Belongs to the FRAS1 family.</text>
</comment>
<keyword evidence="4" id="KW-0964">Secreted</keyword>
<evidence type="ECO:0000256" key="7">
    <source>
        <dbReference type="ARBA" id="ARBA00022729"/>
    </source>
</evidence>
<comment type="function">
    <text evidence="15">Extracellular matrix protein that plays a role in epidermal differentiation and is required for epidermal adhesion during embryonic development.</text>
</comment>
<evidence type="ECO:0000256" key="5">
    <source>
        <dbReference type="ARBA" id="ARBA00022530"/>
    </source>
</evidence>
<dbReference type="GO" id="GO:0016020">
    <property type="term" value="C:membrane"/>
    <property type="evidence" value="ECO:0007669"/>
    <property type="project" value="InterPro"/>
</dbReference>
<dbReference type="InterPro" id="IPR045658">
    <property type="entry name" value="FRAS1-rel_N"/>
</dbReference>
<keyword evidence="7 21" id="KW-0732">Signal</keyword>
<reference evidence="24" key="1">
    <citation type="submission" date="2025-08" db="UniProtKB">
        <authorList>
            <consortium name="RefSeq"/>
        </authorList>
    </citation>
    <scope>IDENTIFICATION</scope>
    <source>
        <tissue evidence="24">Blood</tissue>
    </source>
</reference>
<dbReference type="Pfam" id="PF03160">
    <property type="entry name" value="Calx-beta"/>
    <property type="match status" value="1"/>
</dbReference>
<feature type="repeat" description="CSPG" evidence="19">
    <location>
        <begin position="637"/>
        <end position="749"/>
    </location>
</feature>
<keyword evidence="3" id="KW-0217">Developmental protein</keyword>
<dbReference type="SUPFAM" id="SSF56436">
    <property type="entry name" value="C-type lectin-like"/>
    <property type="match status" value="1"/>
</dbReference>
<dbReference type="SMART" id="SM00034">
    <property type="entry name" value="CLECT"/>
    <property type="match status" value="1"/>
</dbReference>
<evidence type="ECO:0000256" key="3">
    <source>
        <dbReference type="ARBA" id="ARBA00022473"/>
    </source>
</evidence>
<evidence type="ECO:0000256" key="4">
    <source>
        <dbReference type="ARBA" id="ARBA00022525"/>
    </source>
</evidence>
<evidence type="ECO:0000256" key="6">
    <source>
        <dbReference type="ARBA" id="ARBA00022723"/>
    </source>
</evidence>
<name>A0AA97JPS8_EUBMA</name>
<protein>
    <recommendedName>
        <fullName evidence="17">FRAS1-related extracellular matrix protein 1</fullName>
    </recommendedName>
    <alternativeName>
        <fullName evidence="18">Protein QBRICK</fullName>
    </alternativeName>
</protein>
<evidence type="ECO:0000256" key="18">
    <source>
        <dbReference type="ARBA" id="ARBA00081243"/>
    </source>
</evidence>
<dbReference type="SMART" id="SM00237">
    <property type="entry name" value="Calx_beta"/>
    <property type="match status" value="1"/>
</dbReference>
<dbReference type="GO" id="GO:0009653">
    <property type="term" value="P:anatomical structure morphogenesis"/>
    <property type="evidence" value="ECO:0007669"/>
    <property type="project" value="TreeGrafter"/>
</dbReference>
<dbReference type="PANTHER" id="PTHR45739:SF7">
    <property type="entry name" value="FRAS1-RELATED EXTRACELLULAR MATRIX PROTEIN 1"/>
    <property type="match status" value="1"/>
</dbReference>